<reference evidence="2" key="1">
    <citation type="submission" date="2023-07" db="EMBL/GenBank/DDBJ databases">
        <authorList>
            <person name="Kim M.K."/>
        </authorList>
    </citation>
    <scope>NUCLEOTIDE SEQUENCE</scope>
    <source>
        <strain evidence="2">M29</strain>
    </source>
</reference>
<accession>A0ABT9AJ77</accession>
<feature type="region of interest" description="Disordered" evidence="1">
    <location>
        <begin position="1"/>
        <end position="36"/>
    </location>
</feature>
<comment type="caution">
    <text evidence="2">The sequence shown here is derived from an EMBL/GenBank/DDBJ whole genome shotgun (WGS) entry which is preliminary data.</text>
</comment>
<dbReference type="Proteomes" id="UP001167796">
    <property type="component" value="Unassembled WGS sequence"/>
</dbReference>
<organism evidence="2 3">
    <name type="scientific">Hymenobacter mellowenesis</name>
    <dbReference type="NCBI Taxonomy" id="3063995"/>
    <lineage>
        <taxon>Bacteria</taxon>
        <taxon>Pseudomonadati</taxon>
        <taxon>Bacteroidota</taxon>
        <taxon>Cytophagia</taxon>
        <taxon>Cytophagales</taxon>
        <taxon>Hymenobacteraceae</taxon>
        <taxon>Hymenobacter</taxon>
    </lineage>
</organism>
<name>A0ABT9AJ77_9BACT</name>
<evidence type="ECO:0000313" key="2">
    <source>
        <dbReference type="EMBL" id="MDO7849913.1"/>
    </source>
</evidence>
<gene>
    <name evidence="2" type="ORF">Q5H92_26375</name>
</gene>
<feature type="compositionally biased region" description="Basic and acidic residues" evidence="1">
    <location>
        <begin position="27"/>
        <end position="36"/>
    </location>
</feature>
<sequence>MNGINQQHRERRACRKKRFKQSKAKQVVRDAKRSGRANRRECRHYYCERCFGWHTTSQASTELIDVFN</sequence>
<dbReference type="EMBL" id="JAUQSX010000025">
    <property type="protein sequence ID" value="MDO7849913.1"/>
    <property type="molecule type" value="Genomic_DNA"/>
</dbReference>
<feature type="compositionally biased region" description="Basic residues" evidence="1">
    <location>
        <begin position="9"/>
        <end position="23"/>
    </location>
</feature>
<keyword evidence="3" id="KW-1185">Reference proteome</keyword>
<proteinExistence type="predicted"/>
<protein>
    <submittedName>
        <fullName evidence="2">Uncharacterized protein</fullName>
    </submittedName>
</protein>
<evidence type="ECO:0000256" key="1">
    <source>
        <dbReference type="SAM" id="MobiDB-lite"/>
    </source>
</evidence>
<dbReference type="RefSeq" id="WP_305014572.1">
    <property type="nucleotide sequence ID" value="NZ_JAUQSX010000025.1"/>
</dbReference>
<evidence type="ECO:0000313" key="3">
    <source>
        <dbReference type="Proteomes" id="UP001167796"/>
    </source>
</evidence>